<protein>
    <recommendedName>
        <fullName evidence="3">DUF4832 domain-containing protein</fullName>
    </recommendedName>
</protein>
<evidence type="ECO:0000313" key="1">
    <source>
        <dbReference type="EMBL" id="CAH1000164.1"/>
    </source>
</evidence>
<gene>
    <name evidence="1" type="ORF">LEM8419_01311</name>
</gene>
<dbReference type="Proteomes" id="UP000837803">
    <property type="component" value="Unassembled WGS sequence"/>
</dbReference>
<proteinExistence type="predicted"/>
<organism evidence="1 2">
    <name type="scientific">Neolewinella maritima</name>
    <dbReference type="NCBI Taxonomy" id="1383882"/>
    <lineage>
        <taxon>Bacteria</taxon>
        <taxon>Pseudomonadati</taxon>
        <taxon>Bacteroidota</taxon>
        <taxon>Saprospiria</taxon>
        <taxon>Saprospirales</taxon>
        <taxon>Lewinellaceae</taxon>
        <taxon>Neolewinella</taxon>
    </lineage>
</organism>
<name>A0ABM9AZH8_9BACT</name>
<accession>A0ABM9AZH8</accession>
<dbReference type="EMBL" id="CAKLPZ010000001">
    <property type="protein sequence ID" value="CAH1000164.1"/>
    <property type="molecule type" value="Genomic_DNA"/>
</dbReference>
<sequence length="178" mass="19677">MAQTTSTRKDRAMQLFILCATTLFLLFSCSGPVDRQEIDLSDQVVAQPVDGVGHYVYAMSIPKEVAVGTKLDAQMEWRTVGSVDPNARYTMDIQFSGPDNKIYSYPSGANTVGELHLANWLSYDLLIPPDFTPGAYTFGVRLRDSNRDFEAVPLGYRTDLLGTDGFYTLAEFAVTPAE</sequence>
<reference evidence="1" key="1">
    <citation type="submission" date="2021-12" db="EMBL/GenBank/DDBJ databases">
        <authorList>
            <person name="Rodrigo-Torres L."/>
            <person name="Arahal R. D."/>
            <person name="Lucena T."/>
        </authorList>
    </citation>
    <scope>NUCLEOTIDE SEQUENCE</scope>
    <source>
        <strain evidence="1">CECT 8419</strain>
    </source>
</reference>
<comment type="caution">
    <text evidence="1">The sequence shown here is derived from an EMBL/GenBank/DDBJ whole genome shotgun (WGS) entry which is preliminary data.</text>
</comment>
<evidence type="ECO:0008006" key="3">
    <source>
        <dbReference type="Google" id="ProtNLM"/>
    </source>
</evidence>
<evidence type="ECO:0000313" key="2">
    <source>
        <dbReference type="Proteomes" id="UP000837803"/>
    </source>
</evidence>
<keyword evidence="2" id="KW-1185">Reference proteome</keyword>